<keyword evidence="1" id="KW-0732">Signal</keyword>
<comment type="caution">
    <text evidence="2">The sequence shown here is derived from an EMBL/GenBank/DDBJ whole genome shotgun (WGS) entry which is preliminary data.</text>
</comment>
<feature type="signal peptide" evidence="1">
    <location>
        <begin position="1"/>
        <end position="21"/>
    </location>
</feature>
<dbReference type="Proteomes" id="UP000215595">
    <property type="component" value="Unassembled WGS sequence"/>
</dbReference>
<name>A0A258FJ78_9CAUL</name>
<dbReference type="AlphaFoldDB" id="A0A258FJ78"/>
<gene>
    <name evidence="2" type="ORF">B7Z01_11885</name>
</gene>
<evidence type="ECO:0000313" key="2">
    <source>
        <dbReference type="EMBL" id="OYX31883.1"/>
    </source>
</evidence>
<evidence type="ECO:0000256" key="1">
    <source>
        <dbReference type="SAM" id="SignalP"/>
    </source>
</evidence>
<accession>A0A258FJ78</accession>
<organism evidence="2 3">
    <name type="scientific">Brevundimonas subvibrioides</name>
    <dbReference type="NCBI Taxonomy" id="74313"/>
    <lineage>
        <taxon>Bacteria</taxon>
        <taxon>Pseudomonadati</taxon>
        <taxon>Pseudomonadota</taxon>
        <taxon>Alphaproteobacteria</taxon>
        <taxon>Caulobacterales</taxon>
        <taxon>Caulobacteraceae</taxon>
        <taxon>Brevundimonas</taxon>
    </lineage>
</organism>
<feature type="chain" id="PRO_5012491617" description="Copper resistance protein CopB" evidence="1">
    <location>
        <begin position="22"/>
        <end position="261"/>
    </location>
</feature>
<protein>
    <recommendedName>
        <fullName evidence="4">Copper resistance protein CopB</fullName>
    </recommendedName>
</protein>
<evidence type="ECO:0008006" key="4">
    <source>
        <dbReference type="Google" id="ProtNLM"/>
    </source>
</evidence>
<proteinExistence type="predicted"/>
<sequence>MRLAVIAGATLAVAAVSSAQASAWAQKKGQAQVIAKAEVMRATQGYDRSGAPLPLPAPREDRAAGVFAEYGLTDRITLQLKGDWQSGEDAFVDYSGRGPVEIGLTWQAWRDDHAAVSLYAGYADGGQGRNAGYAAPGVGDSDWEVRVAAGRGFGAPAAVAGRWGADRMFVETQLARRRRDGLPDEVRADLTAGAHFGADWTVLVQAFGGVTDDDGARWLSVETSVVRHLGRWSLQTGWRRTVAGRETPLAAGPVVALWRRF</sequence>
<dbReference type="EMBL" id="NCEB01000027">
    <property type="protein sequence ID" value="OYX31883.1"/>
    <property type="molecule type" value="Genomic_DNA"/>
</dbReference>
<evidence type="ECO:0000313" key="3">
    <source>
        <dbReference type="Proteomes" id="UP000215595"/>
    </source>
</evidence>
<reference evidence="2 3" key="1">
    <citation type="submission" date="2017-03" db="EMBL/GenBank/DDBJ databases">
        <title>Lifting the veil on microbial sulfur biogeochemistry in mining wastewaters.</title>
        <authorList>
            <person name="Kantor R.S."/>
            <person name="Colenbrander Nelson T."/>
            <person name="Marshall S."/>
            <person name="Bennett D."/>
            <person name="Apte S."/>
            <person name="Camacho D."/>
            <person name="Thomas B.C."/>
            <person name="Warren L.A."/>
            <person name="Banfield J.F."/>
        </authorList>
    </citation>
    <scope>NUCLEOTIDE SEQUENCE [LARGE SCALE GENOMIC DNA]</scope>
    <source>
        <strain evidence="2">32-69-9</strain>
    </source>
</reference>